<sequence length="66" mass="7083">AIVLDLKARGELRGKFSTKTGEAKHVEVVSSDQPSSQEKGLYCPNCGTSVKREGTAEYCAYCGSKL</sequence>
<feature type="non-terminal residue" evidence="1">
    <location>
        <position position="1"/>
    </location>
</feature>
<organism evidence="1">
    <name type="scientific">marine sediment metagenome</name>
    <dbReference type="NCBI Taxonomy" id="412755"/>
    <lineage>
        <taxon>unclassified sequences</taxon>
        <taxon>metagenomes</taxon>
        <taxon>ecological metagenomes</taxon>
    </lineage>
</organism>
<proteinExistence type="predicted"/>
<name>X1BT77_9ZZZZ</name>
<dbReference type="AlphaFoldDB" id="X1BT77"/>
<evidence type="ECO:0000313" key="1">
    <source>
        <dbReference type="EMBL" id="GAG98939.1"/>
    </source>
</evidence>
<comment type="caution">
    <text evidence="1">The sequence shown here is derived from an EMBL/GenBank/DDBJ whole genome shotgun (WGS) entry which is preliminary data.</text>
</comment>
<gene>
    <name evidence="1" type="ORF">S01H4_43440</name>
</gene>
<dbReference type="EMBL" id="BART01023967">
    <property type="protein sequence ID" value="GAG98939.1"/>
    <property type="molecule type" value="Genomic_DNA"/>
</dbReference>
<protein>
    <submittedName>
        <fullName evidence="1">Uncharacterized protein</fullName>
    </submittedName>
</protein>
<reference evidence="1" key="1">
    <citation type="journal article" date="2014" name="Front. Microbiol.">
        <title>High frequency of phylogenetically diverse reductive dehalogenase-homologous genes in deep subseafloor sedimentary metagenomes.</title>
        <authorList>
            <person name="Kawai M."/>
            <person name="Futagami T."/>
            <person name="Toyoda A."/>
            <person name="Takaki Y."/>
            <person name="Nishi S."/>
            <person name="Hori S."/>
            <person name="Arai W."/>
            <person name="Tsubouchi T."/>
            <person name="Morono Y."/>
            <person name="Uchiyama I."/>
            <person name="Ito T."/>
            <person name="Fujiyama A."/>
            <person name="Inagaki F."/>
            <person name="Takami H."/>
        </authorList>
    </citation>
    <scope>NUCLEOTIDE SEQUENCE</scope>
    <source>
        <strain evidence="1">Expedition CK06-06</strain>
    </source>
</reference>
<accession>X1BT77</accession>